<dbReference type="EMBL" id="AP023343">
    <property type="protein sequence ID" value="BCI85531.1"/>
    <property type="molecule type" value="Genomic_DNA"/>
</dbReference>
<organism evidence="4 5">
    <name type="scientific">Mycobacterium kansasii</name>
    <dbReference type="NCBI Taxonomy" id="1768"/>
    <lineage>
        <taxon>Bacteria</taxon>
        <taxon>Bacillati</taxon>
        <taxon>Actinomycetota</taxon>
        <taxon>Actinomycetes</taxon>
        <taxon>Mycobacteriales</taxon>
        <taxon>Mycobacteriaceae</taxon>
        <taxon>Mycobacterium</taxon>
    </lineage>
</organism>
<dbReference type="Proteomes" id="UP000516380">
    <property type="component" value="Chromosome"/>
</dbReference>
<evidence type="ECO:0008006" key="7">
    <source>
        <dbReference type="Google" id="ProtNLM"/>
    </source>
</evidence>
<sequence>MLTKVLVSAAIVLGAAVGAAAPAMADPAADPTDGIGSFALNCADDTTCPSDSLGNAPTANPQQLTAAIKNGFAGPSDFSDLHADRGQQ</sequence>
<dbReference type="Proteomes" id="UP000189229">
    <property type="component" value="Unassembled WGS sequence"/>
</dbReference>
<proteinExistence type="predicted"/>
<accession>A0A1V3WVD3</accession>
<gene>
    <name evidence="4" type="ORF">BZL30_6315</name>
    <name evidence="3" type="ORF">NIIDMKKI_07370</name>
</gene>
<dbReference type="AlphaFoldDB" id="A0A1V3WVD3"/>
<dbReference type="EMBL" id="MVBM01000006">
    <property type="protein sequence ID" value="OOK70281.1"/>
    <property type="molecule type" value="Genomic_DNA"/>
</dbReference>
<evidence type="ECO:0000313" key="6">
    <source>
        <dbReference type="Proteomes" id="UP000516380"/>
    </source>
</evidence>
<reference evidence="3 6" key="2">
    <citation type="submission" date="2020-07" db="EMBL/GenBank/DDBJ databases">
        <title>Mycobacterium kansasii (former subtype) with zoonotic potential isolated from diseased indoor pet cat, Japan.</title>
        <authorList>
            <person name="Fukano H."/>
            <person name="Terazono T."/>
            <person name="Hoshino Y."/>
        </authorList>
    </citation>
    <scope>NUCLEOTIDE SEQUENCE [LARGE SCALE GENOMIC DNA]</scope>
    <source>
        <strain evidence="3 6">Kuro-I</strain>
    </source>
</reference>
<feature type="chain" id="PRO_5036027654" description="Secreted protein" evidence="2">
    <location>
        <begin position="26"/>
        <end position="88"/>
    </location>
</feature>
<name>A0A1V3WVD3_MYCKA</name>
<feature type="compositionally biased region" description="Basic and acidic residues" evidence="1">
    <location>
        <begin position="79"/>
        <end position="88"/>
    </location>
</feature>
<evidence type="ECO:0000256" key="1">
    <source>
        <dbReference type="SAM" id="MobiDB-lite"/>
    </source>
</evidence>
<keyword evidence="6" id="KW-1185">Reference proteome</keyword>
<evidence type="ECO:0000313" key="4">
    <source>
        <dbReference type="EMBL" id="OOK70281.1"/>
    </source>
</evidence>
<dbReference type="GeneID" id="29700996"/>
<evidence type="ECO:0000313" key="3">
    <source>
        <dbReference type="EMBL" id="BCI85531.1"/>
    </source>
</evidence>
<keyword evidence="2" id="KW-0732">Signal</keyword>
<feature type="region of interest" description="Disordered" evidence="1">
    <location>
        <begin position="69"/>
        <end position="88"/>
    </location>
</feature>
<protein>
    <recommendedName>
        <fullName evidence="7">Secreted protein</fullName>
    </recommendedName>
</protein>
<dbReference type="RefSeq" id="WP_023367811.1">
    <property type="nucleotide sequence ID" value="NZ_BLYZ01000002.1"/>
</dbReference>
<reference evidence="4 5" key="1">
    <citation type="submission" date="2017-02" db="EMBL/GenBank/DDBJ databases">
        <title>Complete genome sequences of Mycobacterium kansasii strains isolated from rhesus macaques.</title>
        <authorList>
            <person name="Panda A."/>
            <person name="Nagaraj S."/>
            <person name="Zhao X."/>
            <person name="Tettelin H."/>
            <person name="Detolla L.J."/>
        </authorList>
    </citation>
    <scope>NUCLEOTIDE SEQUENCE [LARGE SCALE GENOMIC DNA]</scope>
    <source>
        <strain evidence="4 5">11-3813</strain>
    </source>
</reference>
<evidence type="ECO:0000256" key="2">
    <source>
        <dbReference type="SAM" id="SignalP"/>
    </source>
</evidence>
<evidence type="ECO:0000313" key="5">
    <source>
        <dbReference type="Proteomes" id="UP000189229"/>
    </source>
</evidence>
<feature type="signal peptide" evidence="2">
    <location>
        <begin position="1"/>
        <end position="25"/>
    </location>
</feature>